<dbReference type="EMBL" id="BMHP01000002">
    <property type="protein sequence ID" value="GGD63386.1"/>
    <property type="molecule type" value="Genomic_DNA"/>
</dbReference>
<protein>
    <recommendedName>
        <fullName evidence="4">DUF4129 domain-containing protein</fullName>
    </recommendedName>
</protein>
<evidence type="ECO:0000313" key="2">
    <source>
        <dbReference type="EMBL" id="GGD63386.1"/>
    </source>
</evidence>
<feature type="transmembrane region" description="Helical" evidence="1">
    <location>
        <begin position="67"/>
        <end position="85"/>
    </location>
</feature>
<evidence type="ECO:0000313" key="3">
    <source>
        <dbReference type="Proteomes" id="UP000612456"/>
    </source>
</evidence>
<dbReference type="RefSeq" id="WP_188991986.1">
    <property type="nucleotide sequence ID" value="NZ_BMHP01000002.1"/>
</dbReference>
<keyword evidence="3" id="KW-1185">Reference proteome</keyword>
<keyword evidence="1" id="KW-1133">Transmembrane helix</keyword>
<evidence type="ECO:0000256" key="1">
    <source>
        <dbReference type="SAM" id="Phobius"/>
    </source>
</evidence>
<keyword evidence="1" id="KW-0472">Membrane</keyword>
<evidence type="ECO:0008006" key="4">
    <source>
        <dbReference type="Google" id="ProtNLM"/>
    </source>
</evidence>
<name>A0A916YWP9_9BACL</name>
<organism evidence="2 3">
    <name type="scientific">Paenibacillus nasutitermitis</name>
    <dbReference type="NCBI Taxonomy" id="1652958"/>
    <lineage>
        <taxon>Bacteria</taxon>
        <taxon>Bacillati</taxon>
        <taxon>Bacillota</taxon>
        <taxon>Bacilli</taxon>
        <taxon>Bacillales</taxon>
        <taxon>Paenibacillaceae</taxon>
        <taxon>Paenibacillus</taxon>
    </lineage>
</organism>
<feature type="transmembrane region" description="Helical" evidence="1">
    <location>
        <begin position="40"/>
        <end position="60"/>
    </location>
</feature>
<feature type="transmembrane region" description="Helical" evidence="1">
    <location>
        <begin position="189"/>
        <end position="209"/>
    </location>
</feature>
<dbReference type="Proteomes" id="UP000612456">
    <property type="component" value="Unassembled WGS sequence"/>
</dbReference>
<dbReference type="AlphaFoldDB" id="A0A916YWP9"/>
<feature type="transmembrane region" description="Helical" evidence="1">
    <location>
        <begin position="121"/>
        <end position="141"/>
    </location>
</feature>
<accession>A0A916YWP9</accession>
<feature type="transmembrane region" description="Helical" evidence="1">
    <location>
        <begin position="91"/>
        <end position="109"/>
    </location>
</feature>
<feature type="transmembrane region" description="Helical" evidence="1">
    <location>
        <begin position="264"/>
        <end position="282"/>
    </location>
</feature>
<proteinExistence type="predicted"/>
<feature type="transmembrane region" description="Helical" evidence="1">
    <location>
        <begin position="147"/>
        <end position="168"/>
    </location>
</feature>
<keyword evidence="1" id="KW-0812">Transmembrane</keyword>
<sequence>MTVYIRASSKALLQGLIELLLFMPVAFLIQAFLFEGEASWMWLILIPLGYPLGLMIIKLLKFKHPVMITLIGFAAGIGLSALLLGVTKAGAVSALTLSLGMTRGGLMAVSMQYFRLHARHYVIGIAVYFIVSLIFGRMPAFEPYQSALIGFGLVALLLTLFSANSGYVNDESLSGNGRPAVEPTVRKQNRLLVSIMAVITVAIVFTYQIQAALGALWNTFKEWLKQLFSRGDTQNVPQQEMEPPAVPPQLPDGDGKSMPPWVDYILYGVAALVGLVLLYLVLRQLRHVPAWLKRLQEKLMKLFGREQTLAAQGYVDEVSSLPKTGRLGGLFRSRTKEPRVRYKDLQDNESRLRYLYRQRLGRQVKAGYDFKPFLTPLETDTELQGRGEERSAADLAQPYSNVRYGNKKISDQELERIAEAVNKSGR</sequence>
<gene>
    <name evidence="2" type="ORF">GCM10010911_21450</name>
</gene>
<feature type="transmembrane region" description="Helical" evidence="1">
    <location>
        <begin position="12"/>
        <end position="34"/>
    </location>
</feature>
<reference evidence="2" key="2">
    <citation type="submission" date="2020-09" db="EMBL/GenBank/DDBJ databases">
        <authorList>
            <person name="Sun Q."/>
            <person name="Zhou Y."/>
        </authorList>
    </citation>
    <scope>NUCLEOTIDE SEQUENCE</scope>
    <source>
        <strain evidence="2">CGMCC 1.15178</strain>
    </source>
</reference>
<reference evidence="2" key="1">
    <citation type="journal article" date="2014" name="Int. J. Syst. Evol. Microbiol.">
        <title>Complete genome sequence of Corynebacterium casei LMG S-19264T (=DSM 44701T), isolated from a smear-ripened cheese.</title>
        <authorList>
            <consortium name="US DOE Joint Genome Institute (JGI-PGF)"/>
            <person name="Walter F."/>
            <person name="Albersmeier A."/>
            <person name="Kalinowski J."/>
            <person name="Ruckert C."/>
        </authorList>
    </citation>
    <scope>NUCLEOTIDE SEQUENCE</scope>
    <source>
        <strain evidence="2">CGMCC 1.15178</strain>
    </source>
</reference>
<comment type="caution">
    <text evidence="2">The sequence shown here is derived from an EMBL/GenBank/DDBJ whole genome shotgun (WGS) entry which is preliminary data.</text>
</comment>